<sequence length="100" mass="11245">MPVETTSAHRRAAKSTILSCANEELAANRQRGSRCRTWGRSRRWWRASRRSLKSGSCACWRRCWCASAYPCTSCSSGSPRTNREGPAACGRRDVRCFPCV</sequence>
<protein>
    <submittedName>
        <fullName evidence="1">Uncharacterized protein</fullName>
    </submittedName>
</protein>
<name>A0A835Z140_9STRA</name>
<evidence type="ECO:0000313" key="1">
    <source>
        <dbReference type="EMBL" id="KAG5185331.1"/>
    </source>
</evidence>
<dbReference type="AlphaFoldDB" id="A0A835Z140"/>
<comment type="caution">
    <text evidence="1">The sequence shown here is derived from an EMBL/GenBank/DDBJ whole genome shotgun (WGS) entry which is preliminary data.</text>
</comment>
<gene>
    <name evidence="1" type="ORF">JKP88DRAFT_348306</name>
</gene>
<proteinExistence type="predicted"/>
<dbReference type="EMBL" id="JAFCMP010000135">
    <property type="protein sequence ID" value="KAG5185331.1"/>
    <property type="molecule type" value="Genomic_DNA"/>
</dbReference>
<reference evidence="1" key="1">
    <citation type="submission" date="2021-02" db="EMBL/GenBank/DDBJ databases">
        <title>First Annotated Genome of the Yellow-green Alga Tribonema minus.</title>
        <authorList>
            <person name="Mahan K.M."/>
        </authorList>
    </citation>
    <scope>NUCLEOTIDE SEQUENCE</scope>
    <source>
        <strain evidence="1">UTEX B ZZ1240</strain>
    </source>
</reference>
<organism evidence="1 2">
    <name type="scientific">Tribonema minus</name>
    <dbReference type="NCBI Taxonomy" id="303371"/>
    <lineage>
        <taxon>Eukaryota</taxon>
        <taxon>Sar</taxon>
        <taxon>Stramenopiles</taxon>
        <taxon>Ochrophyta</taxon>
        <taxon>PX clade</taxon>
        <taxon>Xanthophyceae</taxon>
        <taxon>Tribonematales</taxon>
        <taxon>Tribonemataceae</taxon>
        <taxon>Tribonema</taxon>
    </lineage>
</organism>
<accession>A0A835Z140</accession>
<evidence type="ECO:0000313" key="2">
    <source>
        <dbReference type="Proteomes" id="UP000664859"/>
    </source>
</evidence>
<keyword evidence="2" id="KW-1185">Reference proteome</keyword>
<dbReference type="Proteomes" id="UP000664859">
    <property type="component" value="Unassembled WGS sequence"/>
</dbReference>